<sequence>MTALLLAGGRLPGRDGTVDVLLYDGVVAEVAPAGESSVAGAERVALDGRWIVPGLYDRHVHLSQWAMVSRRLDVSAAGSAAEAASLVRRAVADGAGEIAGFGFRDGLWPDAPTAELLDTAAGAVPVVLVAADLHACWLNTAAAARHGVTLPDDGLLREDACFALVRELDDVADDVLDTWVGDAARRAAARGTVGVVDYEMRWNRDDWQRRAADGAFPLRVAFGIYPQHLDRAIAEGLRTGDTVAGTGGLVTVGGAKVITDGSLNTRTAWCFDPYPGLEHAEHPHGIPTVPIDRFVPLLRRAHAGGLTPAVHAIGDRANADVLDAFEQVGCRGSIEHAQLLRHEDVERFARLGIVASVQPEHAMDDRDVAERYWAGRTDRAFMLAELAAAGVELALGSDAPVAPLDPWVAIAAAVGRSRDGREPWHPEQSIDVATALAASTGGAGAEVRAGLPADVAVIELDPYEASLEELRAMPVAATFLAGRPTHTTLA</sequence>
<name>A0AAU7WB77_9MICO</name>
<dbReference type="Gene3D" id="3.20.20.140">
    <property type="entry name" value="Metal-dependent hydrolases"/>
    <property type="match status" value="1"/>
</dbReference>
<dbReference type="InterPro" id="IPR011059">
    <property type="entry name" value="Metal-dep_hydrolase_composite"/>
</dbReference>
<dbReference type="InterPro" id="IPR032466">
    <property type="entry name" value="Metal_Hydrolase"/>
</dbReference>
<feature type="domain" description="Amidohydrolase 3" evidence="1">
    <location>
        <begin position="44"/>
        <end position="485"/>
    </location>
</feature>
<proteinExistence type="predicted"/>
<protein>
    <submittedName>
        <fullName evidence="2">Amidohydrolase family protein</fullName>
    </submittedName>
</protein>
<dbReference type="AlphaFoldDB" id="A0AAU7WB77"/>
<dbReference type="Gene3D" id="3.10.310.70">
    <property type="match status" value="1"/>
</dbReference>
<dbReference type="RefSeq" id="WP_350349730.1">
    <property type="nucleotide sequence ID" value="NZ_CP158374.1"/>
</dbReference>
<evidence type="ECO:0000259" key="1">
    <source>
        <dbReference type="Pfam" id="PF07969"/>
    </source>
</evidence>
<dbReference type="Pfam" id="PF07969">
    <property type="entry name" value="Amidohydro_3"/>
    <property type="match status" value="1"/>
</dbReference>
<evidence type="ECO:0000313" key="2">
    <source>
        <dbReference type="EMBL" id="XBX83729.1"/>
    </source>
</evidence>
<gene>
    <name evidence="2" type="ORF">ABIQ69_07450</name>
</gene>
<dbReference type="SUPFAM" id="SSF51556">
    <property type="entry name" value="Metallo-dependent hydrolases"/>
    <property type="match status" value="1"/>
</dbReference>
<dbReference type="EMBL" id="CP158374">
    <property type="protein sequence ID" value="XBX83729.1"/>
    <property type="molecule type" value="Genomic_DNA"/>
</dbReference>
<accession>A0AAU7WB77</accession>
<dbReference type="PANTHER" id="PTHR22642:SF2">
    <property type="entry name" value="PROTEIN LONG AFTER FAR-RED 3"/>
    <property type="match status" value="1"/>
</dbReference>
<organism evidence="2">
    <name type="scientific">Agromyces sp. G08B096</name>
    <dbReference type="NCBI Taxonomy" id="3156399"/>
    <lineage>
        <taxon>Bacteria</taxon>
        <taxon>Bacillati</taxon>
        <taxon>Actinomycetota</taxon>
        <taxon>Actinomycetes</taxon>
        <taxon>Micrococcales</taxon>
        <taxon>Microbacteriaceae</taxon>
        <taxon>Agromyces</taxon>
    </lineage>
</organism>
<dbReference type="Gene3D" id="2.30.40.10">
    <property type="entry name" value="Urease, subunit C, domain 1"/>
    <property type="match status" value="1"/>
</dbReference>
<dbReference type="PANTHER" id="PTHR22642">
    <property type="entry name" value="IMIDAZOLONEPROPIONASE"/>
    <property type="match status" value="1"/>
</dbReference>
<dbReference type="GO" id="GO:0016810">
    <property type="term" value="F:hydrolase activity, acting on carbon-nitrogen (but not peptide) bonds"/>
    <property type="evidence" value="ECO:0007669"/>
    <property type="project" value="InterPro"/>
</dbReference>
<dbReference type="SUPFAM" id="SSF51338">
    <property type="entry name" value="Composite domain of metallo-dependent hydrolases"/>
    <property type="match status" value="1"/>
</dbReference>
<reference evidence="2" key="1">
    <citation type="submission" date="2024-05" db="EMBL/GenBank/DDBJ databases">
        <authorList>
            <person name="Yu L."/>
        </authorList>
    </citation>
    <scope>NUCLEOTIDE SEQUENCE</scope>
    <source>
        <strain evidence="2">G08B096</strain>
    </source>
</reference>
<dbReference type="InterPro" id="IPR013108">
    <property type="entry name" value="Amidohydro_3"/>
</dbReference>